<comment type="cofactor">
    <cofactor evidence="1">
        <name>adenosylcob(III)alamin</name>
        <dbReference type="ChEBI" id="CHEBI:18408"/>
    </cofactor>
</comment>
<dbReference type="PANTHER" id="PTHR48101">
    <property type="entry name" value="METHYLMALONYL-COA MUTASE, MITOCHONDRIAL-RELATED"/>
    <property type="match status" value="1"/>
</dbReference>
<dbReference type="GO" id="GO:0031419">
    <property type="term" value="F:cobalamin binding"/>
    <property type="evidence" value="ECO:0007669"/>
    <property type="project" value="UniProtKB-KW"/>
</dbReference>
<dbReference type="EMBL" id="CAICTM010001739">
    <property type="protein sequence ID" value="CAB9525872.1"/>
    <property type="molecule type" value="Genomic_DNA"/>
</dbReference>
<dbReference type="CDD" id="cd03679">
    <property type="entry name" value="MM_CoA_mutase_alpha_like"/>
    <property type="match status" value="1"/>
</dbReference>
<dbReference type="Pfam" id="PF01642">
    <property type="entry name" value="MM_CoA_mutase"/>
    <property type="match status" value="1"/>
</dbReference>
<dbReference type="Pfam" id="PF02310">
    <property type="entry name" value="B12-binding"/>
    <property type="match status" value="1"/>
</dbReference>
<dbReference type="Gene3D" id="3.20.20.240">
    <property type="entry name" value="Methylmalonyl-CoA mutase"/>
    <property type="match status" value="1"/>
</dbReference>
<dbReference type="NCBIfam" id="TIGR00640">
    <property type="entry name" value="acid_CoA_mut_C"/>
    <property type="match status" value="1"/>
</dbReference>
<evidence type="ECO:0000256" key="2">
    <source>
        <dbReference type="ARBA" id="ARBA00008465"/>
    </source>
</evidence>
<dbReference type="NCBIfam" id="TIGR00641">
    <property type="entry name" value="acid_CoA_mut_N"/>
    <property type="match status" value="1"/>
</dbReference>
<dbReference type="GO" id="GO:0046872">
    <property type="term" value="F:metal ion binding"/>
    <property type="evidence" value="ECO:0007669"/>
    <property type="project" value="UniProtKB-KW"/>
</dbReference>
<dbReference type="GO" id="GO:0005739">
    <property type="term" value="C:mitochondrion"/>
    <property type="evidence" value="ECO:0007669"/>
    <property type="project" value="TreeGrafter"/>
</dbReference>
<comment type="similarity">
    <text evidence="2">Belongs to the methylmalonyl-CoA mutase family.</text>
</comment>
<organism evidence="8 9">
    <name type="scientific">Seminavis robusta</name>
    <dbReference type="NCBI Taxonomy" id="568900"/>
    <lineage>
        <taxon>Eukaryota</taxon>
        <taxon>Sar</taxon>
        <taxon>Stramenopiles</taxon>
        <taxon>Ochrophyta</taxon>
        <taxon>Bacillariophyta</taxon>
        <taxon>Bacillariophyceae</taxon>
        <taxon>Bacillariophycidae</taxon>
        <taxon>Naviculales</taxon>
        <taxon>Naviculaceae</taxon>
        <taxon>Seminavis</taxon>
    </lineage>
</organism>
<gene>
    <name evidence="8" type="ORF">SEMRO_1741_G294660.1</name>
</gene>
<comment type="caution">
    <text evidence="8">The sequence shown here is derived from an EMBL/GenBank/DDBJ whole genome shotgun (WGS) entry which is preliminary data.</text>
</comment>
<dbReference type="InterPro" id="IPR036724">
    <property type="entry name" value="Cobalamin-bd_sf"/>
</dbReference>
<keyword evidence="9" id="KW-1185">Reference proteome</keyword>
<dbReference type="GO" id="GO:0019678">
    <property type="term" value="P:propionate metabolic process, methylmalonyl pathway"/>
    <property type="evidence" value="ECO:0007669"/>
    <property type="project" value="TreeGrafter"/>
</dbReference>
<feature type="domain" description="B12-binding" evidence="7">
    <location>
        <begin position="643"/>
        <end position="777"/>
    </location>
</feature>
<evidence type="ECO:0000313" key="9">
    <source>
        <dbReference type="Proteomes" id="UP001153069"/>
    </source>
</evidence>
<dbReference type="InterPro" id="IPR006098">
    <property type="entry name" value="MMCoA_mutase_a_cat"/>
</dbReference>
<dbReference type="FunFam" id="3.20.20.240:FF:000001">
    <property type="entry name" value="Probable methylmalonyl-coa mutase"/>
    <property type="match status" value="1"/>
</dbReference>
<dbReference type="Gene3D" id="3.40.50.280">
    <property type="entry name" value="Cobalamin-binding domain"/>
    <property type="match status" value="1"/>
</dbReference>
<keyword evidence="4" id="KW-0479">Metal-binding</keyword>
<dbReference type="InterPro" id="IPR006099">
    <property type="entry name" value="MeMalonylCoA_mutase_a/b_cat"/>
</dbReference>
<keyword evidence="3" id="KW-0846">Cobalamin</keyword>
<evidence type="ECO:0000256" key="6">
    <source>
        <dbReference type="ARBA" id="ARBA00023285"/>
    </source>
</evidence>
<evidence type="ECO:0000259" key="7">
    <source>
        <dbReference type="PROSITE" id="PS51332"/>
    </source>
</evidence>
<keyword evidence="5" id="KW-0413">Isomerase</keyword>
<sequence length="782" mass="85474">MTVAQQLLCKGRSSLSRHFLRNRHFLRPGAAVFSTYESPESVKKWETLADKELSRAKNVSVDTLRNDRITPEGIQIQPVYWDLNETDPEMPGVFPYTRGPYASMYTHRPWTIRQYAGFSSAEESNAFYRANLAAGVQGLSVAFDLPTHRGYDSDHDRVTGDVGMAGVPVDTLRDMEILFDGIDLTDVSVSMTMNGAVLPVMAFYVQAALEQNPDKDPAEIMASLKGTIQNDILKEFMVRNTYIYPPEPSIRRIIADIMGFTSVHMPKFNSLSISGYHIQEAGADAALELAFTIADGLEYIRTAVDVAGLDVDSVAPRLSFFWGIGMNFYTEIAKLRAGRRLWATLVKEKFQPKKEKSLLLRTHCQTSGYSLTEAQPQNNIIRTTIEAMAAVLGGTQSLHTNSYDEALALPTVQSARVARNTQLILQEETGICDVADPLAGSYFIESLTDEIADKALEIIQEVEEYGGMTKYIDSGTAKMRVEESATRKQGRIDSKQETIVGVNKYQLDGDAAKEEMVEVLQIDNAKARKTQVARMNEVKASRDENLVREALDKLTASAKLTTTTSLGDNPNNLMKLAIDAAAVRCTLGEISEALEVAWGRHVPTSSVVQGAYNASYNAKGSSATEYETVLQEVQAFEDSEGRRPRILVAKIGQDGHDRGAKVIASGFSDLGFDVDVGPLFQTPEEVAIQAIDSDVHVIGISSQAAAHKTLLPALKKELEEKGAGSVLVVAGGVIPPQDYDFLMKETQSCSAVFGPGTRVTDAALQVLGLIPRESQDGQSTAA</sequence>
<dbReference type="SUPFAM" id="SSF52242">
    <property type="entry name" value="Cobalamin (vitamin B12)-binding domain"/>
    <property type="match status" value="1"/>
</dbReference>
<dbReference type="AlphaFoldDB" id="A0A9N8ERI0"/>
<dbReference type="CDD" id="cd02071">
    <property type="entry name" value="MM_CoA_mut_B12_BD"/>
    <property type="match status" value="1"/>
</dbReference>
<dbReference type="PANTHER" id="PTHR48101:SF4">
    <property type="entry name" value="METHYLMALONYL-COA MUTASE, MITOCHONDRIAL"/>
    <property type="match status" value="1"/>
</dbReference>
<evidence type="ECO:0000313" key="8">
    <source>
        <dbReference type="EMBL" id="CAB9525872.1"/>
    </source>
</evidence>
<protein>
    <submittedName>
        <fullName evidence="8">Methylmalonyl-CoA mutase large subunit</fullName>
    </submittedName>
</protein>
<evidence type="ECO:0000256" key="3">
    <source>
        <dbReference type="ARBA" id="ARBA00022628"/>
    </source>
</evidence>
<dbReference type="OrthoDB" id="198977at2759"/>
<dbReference type="InterPro" id="IPR006158">
    <property type="entry name" value="Cobalamin-bd"/>
</dbReference>
<dbReference type="SUPFAM" id="SSF51703">
    <property type="entry name" value="Cobalamin (vitamin B12)-dependent enzymes"/>
    <property type="match status" value="1"/>
</dbReference>
<evidence type="ECO:0000256" key="1">
    <source>
        <dbReference type="ARBA" id="ARBA00001922"/>
    </source>
</evidence>
<keyword evidence="6" id="KW-0170">Cobalt</keyword>
<dbReference type="NCBIfam" id="NF006944">
    <property type="entry name" value="PRK09426.1"/>
    <property type="match status" value="1"/>
</dbReference>
<dbReference type="InterPro" id="IPR016176">
    <property type="entry name" value="Cbl-dep_enz_cat"/>
</dbReference>
<dbReference type="GO" id="GO:0004494">
    <property type="term" value="F:methylmalonyl-CoA mutase activity"/>
    <property type="evidence" value="ECO:0007669"/>
    <property type="project" value="UniProtKB-EC"/>
</dbReference>
<reference evidence="8" key="1">
    <citation type="submission" date="2020-06" db="EMBL/GenBank/DDBJ databases">
        <authorList>
            <consortium name="Plant Systems Biology data submission"/>
        </authorList>
    </citation>
    <scope>NUCLEOTIDE SEQUENCE</scope>
    <source>
        <strain evidence="8">D6</strain>
    </source>
</reference>
<dbReference type="PROSITE" id="PS51332">
    <property type="entry name" value="B12_BINDING"/>
    <property type="match status" value="1"/>
</dbReference>
<evidence type="ECO:0000256" key="4">
    <source>
        <dbReference type="ARBA" id="ARBA00022723"/>
    </source>
</evidence>
<name>A0A9N8ERI0_9STRA</name>
<dbReference type="InterPro" id="IPR006159">
    <property type="entry name" value="Acid_CoA_mut_C"/>
</dbReference>
<dbReference type="Proteomes" id="UP001153069">
    <property type="component" value="Unassembled WGS sequence"/>
</dbReference>
<proteinExistence type="inferred from homology"/>
<evidence type="ECO:0000256" key="5">
    <source>
        <dbReference type="ARBA" id="ARBA00023235"/>
    </source>
</evidence>
<accession>A0A9N8ERI0</accession>